<dbReference type="GO" id="GO:0009627">
    <property type="term" value="P:systemic acquired resistance"/>
    <property type="evidence" value="ECO:0007669"/>
    <property type="project" value="InterPro"/>
</dbReference>
<proteinExistence type="predicted"/>
<protein>
    <recommendedName>
        <fullName evidence="2">Bifunctional inhibitor/plant lipid transfer protein/seed storage helical domain-containing protein</fullName>
    </recommendedName>
</protein>
<reference evidence="3" key="2">
    <citation type="submission" date="2013-04" db="UniProtKB">
        <authorList>
            <consortium name="EnsemblPlants"/>
        </authorList>
    </citation>
    <scope>IDENTIFICATION</scope>
</reference>
<dbReference type="HOGENOM" id="CLU_145659_0_1_1"/>
<dbReference type="GeneID" id="102722346"/>
<dbReference type="PANTHER" id="PTHR33122">
    <property type="entry name" value="LIPID BINDING PROTEIN-RELATED"/>
    <property type="match status" value="1"/>
</dbReference>
<organism evidence="3">
    <name type="scientific">Oryza brachyantha</name>
    <name type="common">malo sina</name>
    <dbReference type="NCBI Taxonomy" id="4533"/>
    <lineage>
        <taxon>Eukaryota</taxon>
        <taxon>Viridiplantae</taxon>
        <taxon>Streptophyta</taxon>
        <taxon>Embryophyta</taxon>
        <taxon>Tracheophyta</taxon>
        <taxon>Spermatophyta</taxon>
        <taxon>Magnoliopsida</taxon>
        <taxon>Liliopsida</taxon>
        <taxon>Poales</taxon>
        <taxon>Poaceae</taxon>
        <taxon>BOP clade</taxon>
        <taxon>Oryzoideae</taxon>
        <taxon>Oryzeae</taxon>
        <taxon>Oryzinae</taxon>
        <taxon>Oryza</taxon>
    </lineage>
</organism>
<dbReference type="Gramene" id="OB01G50310.1">
    <property type="protein sequence ID" value="OB01G50310.1"/>
    <property type="gene ID" value="OB01G50310"/>
</dbReference>
<evidence type="ECO:0000313" key="4">
    <source>
        <dbReference type="Proteomes" id="UP000006038"/>
    </source>
</evidence>
<dbReference type="RefSeq" id="XP_006645215.1">
    <property type="nucleotide sequence ID" value="XM_006645152.3"/>
</dbReference>
<keyword evidence="4" id="KW-1185">Reference proteome</keyword>
<accession>J3L725</accession>
<dbReference type="InterPro" id="IPR044741">
    <property type="entry name" value="NsLTP-like"/>
</dbReference>
<evidence type="ECO:0000259" key="2">
    <source>
        <dbReference type="Pfam" id="PF14368"/>
    </source>
</evidence>
<feature type="signal peptide" evidence="1">
    <location>
        <begin position="1"/>
        <end position="26"/>
    </location>
</feature>
<dbReference type="eggNOG" id="ENOG502SGWY">
    <property type="taxonomic scope" value="Eukaryota"/>
</dbReference>
<dbReference type="GO" id="GO:0005504">
    <property type="term" value="F:fatty acid binding"/>
    <property type="evidence" value="ECO:0007669"/>
    <property type="project" value="InterPro"/>
</dbReference>
<dbReference type="EnsemblPlants" id="OB01G50310.1">
    <property type="protein sequence ID" value="OB01G50310.1"/>
    <property type="gene ID" value="OB01G50310"/>
</dbReference>
<keyword evidence="1" id="KW-0732">Signal</keyword>
<dbReference type="Pfam" id="PF14368">
    <property type="entry name" value="LTP_2"/>
    <property type="match status" value="1"/>
</dbReference>
<reference evidence="3" key="1">
    <citation type="journal article" date="2013" name="Nat. Commun.">
        <title>Whole-genome sequencing of Oryza brachyantha reveals mechanisms underlying Oryza genome evolution.</title>
        <authorList>
            <person name="Chen J."/>
            <person name="Huang Q."/>
            <person name="Gao D."/>
            <person name="Wang J."/>
            <person name="Lang Y."/>
            <person name="Liu T."/>
            <person name="Li B."/>
            <person name="Bai Z."/>
            <person name="Luis Goicoechea J."/>
            <person name="Liang C."/>
            <person name="Chen C."/>
            <person name="Zhang W."/>
            <person name="Sun S."/>
            <person name="Liao Y."/>
            <person name="Zhang X."/>
            <person name="Yang L."/>
            <person name="Song C."/>
            <person name="Wang M."/>
            <person name="Shi J."/>
            <person name="Liu G."/>
            <person name="Liu J."/>
            <person name="Zhou H."/>
            <person name="Zhou W."/>
            <person name="Yu Q."/>
            <person name="An N."/>
            <person name="Chen Y."/>
            <person name="Cai Q."/>
            <person name="Wang B."/>
            <person name="Liu B."/>
            <person name="Min J."/>
            <person name="Huang Y."/>
            <person name="Wu H."/>
            <person name="Li Z."/>
            <person name="Zhang Y."/>
            <person name="Yin Y."/>
            <person name="Song W."/>
            <person name="Jiang J."/>
            <person name="Jackson S.A."/>
            <person name="Wing R.A."/>
            <person name="Wang J."/>
            <person name="Chen M."/>
        </authorList>
    </citation>
    <scope>NUCLEOTIDE SEQUENCE [LARGE SCALE GENOMIC DNA]</scope>
    <source>
        <strain evidence="3">cv. IRGC 101232</strain>
    </source>
</reference>
<feature type="chain" id="PRO_5003773165" description="Bifunctional inhibitor/plant lipid transfer protein/seed storage helical domain-containing protein" evidence="1">
    <location>
        <begin position="27"/>
        <end position="104"/>
    </location>
</feature>
<dbReference type="KEGG" id="obr:102722346"/>
<sequence>MAGGGRKASGAVVLVALLVLAAGAAGLSMCGVDQSAVDACRSYCTVGSTEGAPSRACCDAVAGADFRCLCRRKAMLRSYGNIDADRATLIPSKCGVAGASTSCK</sequence>
<dbReference type="SUPFAM" id="SSF47699">
    <property type="entry name" value="Bifunctional inhibitor/lipid-transfer protein/seed storage 2S albumin"/>
    <property type="match status" value="1"/>
</dbReference>
<gene>
    <name evidence="3" type="primary">LOC102722346</name>
</gene>
<name>J3L725_ORYBR</name>
<dbReference type="InterPro" id="IPR039265">
    <property type="entry name" value="DIR1-like"/>
</dbReference>
<dbReference type="PANTHER" id="PTHR33122:SF62">
    <property type="entry name" value="OS01G0914300 PROTEIN"/>
    <property type="match status" value="1"/>
</dbReference>
<dbReference type="Proteomes" id="UP000006038">
    <property type="component" value="Chromosome 1"/>
</dbReference>
<dbReference type="OMA" id="TARWSCL"/>
<dbReference type="CDD" id="cd04660">
    <property type="entry name" value="nsLTP_like"/>
    <property type="match status" value="1"/>
</dbReference>
<dbReference type="AlphaFoldDB" id="J3L725"/>
<dbReference type="InterPro" id="IPR016140">
    <property type="entry name" value="Bifunc_inhib/LTP/seed_store"/>
</dbReference>
<evidence type="ECO:0000313" key="3">
    <source>
        <dbReference type="EnsemblPlants" id="OB01G50310.1"/>
    </source>
</evidence>
<feature type="domain" description="Bifunctional inhibitor/plant lipid transfer protein/seed storage helical" evidence="2">
    <location>
        <begin position="22"/>
        <end position="103"/>
    </location>
</feature>
<dbReference type="OrthoDB" id="643149at2759"/>
<dbReference type="Gene3D" id="1.10.110.10">
    <property type="entry name" value="Plant lipid-transfer and hydrophobic proteins"/>
    <property type="match status" value="1"/>
</dbReference>
<evidence type="ECO:0000256" key="1">
    <source>
        <dbReference type="SAM" id="SignalP"/>
    </source>
</evidence>
<dbReference type="InterPro" id="IPR036312">
    <property type="entry name" value="Bifun_inhib/LTP/seed_sf"/>
</dbReference>